<dbReference type="PRINTS" id="PR00420">
    <property type="entry name" value="RNGMNOXGNASE"/>
</dbReference>
<evidence type="ECO:0000259" key="8">
    <source>
        <dbReference type="Pfam" id="PF01494"/>
    </source>
</evidence>
<evidence type="ECO:0000256" key="1">
    <source>
        <dbReference type="ARBA" id="ARBA00001974"/>
    </source>
</evidence>
<keyword evidence="6 9" id="KW-0560">Oxidoreductase</keyword>
<evidence type="ECO:0000256" key="6">
    <source>
        <dbReference type="ARBA" id="ARBA00023002"/>
    </source>
</evidence>
<dbReference type="InterPro" id="IPR011295">
    <property type="entry name" value="UbiH"/>
</dbReference>
<dbReference type="Pfam" id="PF01494">
    <property type="entry name" value="FAD_binding_3"/>
    <property type="match status" value="1"/>
</dbReference>
<comment type="caution">
    <text evidence="9">The sequence shown here is derived from an EMBL/GenBank/DDBJ whole genome shotgun (WGS) entry which is preliminary data.</text>
</comment>
<dbReference type="PANTHER" id="PTHR43876">
    <property type="entry name" value="UBIQUINONE BIOSYNTHESIS MONOOXYGENASE COQ6, MITOCHONDRIAL"/>
    <property type="match status" value="1"/>
</dbReference>
<dbReference type="EC" id="1.14.13.-" evidence="9"/>
<evidence type="ECO:0000256" key="4">
    <source>
        <dbReference type="ARBA" id="ARBA00022630"/>
    </source>
</evidence>
<feature type="domain" description="FAD-binding" evidence="8">
    <location>
        <begin position="2"/>
        <end position="341"/>
    </location>
</feature>
<evidence type="ECO:0000256" key="3">
    <source>
        <dbReference type="ARBA" id="ARBA00005349"/>
    </source>
</evidence>
<dbReference type="RefSeq" id="WP_336729339.1">
    <property type="nucleotide sequence ID" value="NZ_JBBBOO010000005.1"/>
</dbReference>
<accession>A0ABU8JKS1</accession>
<evidence type="ECO:0000256" key="2">
    <source>
        <dbReference type="ARBA" id="ARBA00004749"/>
    </source>
</evidence>
<protein>
    <submittedName>
        <fullName evidence="9">2-octaprenyl-6-methoxyphenyl hydroxylase</fullName>
        <ecNumber evidence="9">1.14.13.-</ecNumber>
    </submittedName>
</protein>
<gene>
    <name evidence="9" type="primary">ubiH</name>
    <name evidence="9" type="synonym">visB</name>
    <name evidence="9" type="ORF">WCU84_08540</name>
</gene>
<dbReference type="InterPro" id="IPR002938">
    <property type="entry name" value="FAD-bd"/>
</dbReference>
<keyword evidence="7" id="KW-0503">Monooxygenase</keyword>
<dbReference type="PANTHER" id="PTHR43876:SF8">
    <property type="entry name" value="2-OCTAPRENYL-6-METHOXYPHENOL HYDROXYLASE"/>
    <property type="match status" value="1"/>
</dbReference>
<evidence type="ECO:0000313" key="10">
    <source>
        <dbReference type="Proteomes" id="UP001359469"/>
    </source>
</evidence>
<evidence type="ECO:0000256" key="5">
    <source>
        <dbReference type="ARBA" id="ARBA00022827"/>
    </source>
</evidence>
<dbReference type="SUPFAM" id="SSF51905">
    <property type="entry name" value="FAD/NAD(P)-binding domain"/>
    <property type="match status" value="1"/>
</dbReference>
<organism evidence="9 10">
    <name type="scientific">Dickeya chrysanthemi</name>
    <name type="common">Pectobacterium chrysanthemi</name>
    <name type="synonym">Erwinia chrysanthemi</name>
    <dbReference type="NCBI Taxonomy" id="556"/>
    <lineage>
        <taxon>Bacteria</taxon>
        <taxon>Pseudomonadati</taxon>
        <taxon>Pseudomonadota</taxon>
        <taxon>Gammaproteobacteria</taxon>
        <taxon>Enterobacterales</taxon>
        <taxon>Pectobacteriaceae</taxon>
        <taxon>Dickeya</taxon>
    </lineage>
</organism>
<evidence type="ECO:0000313" key="9">
    <source>
        <dbReference type="EMBL" id="MEI7063703.1"/>
    </source>
</evidence>
<reference evidence="9 10" key="1">
    <citation type="submission" date="2024-03" db="EMBL/GenBank/DDBJ databases">
        <title>Analysis of soft rot Pectobacteriaceae population diversity in US potato growing regions between 2016 and 2022.</title>
        <authorList>
            <person name="Ma X."/>
            <person name="Zhang X."/>
            <person name="Stodghill P."/>
            <person name="Rioux R."/>
            <person name="Babler B."/>
            <person name="Shrestha S."/>
            <person name="Babler B."/>
            <person name="Rivedal H."/>
            <person name="Frost K."/>
            <person name="Hao J."/>
            <person name="Secor G."/>
            <person name="Swingle B."/>
        </authorList>
    </citation>
    <scope>NUCLEOTIDE SEQUENCE [LARGE SCALE GENOMIC DNA]</scope>
    <source>
        <strain evidence="9 10">SR64</strain>
    </source>
</reference>
<dbReference type="InterPro" id="IPR010971">
    <property type="entry name" value="UbiH/COQ6"/>
</dbReference>
<keyword evidence="5" id="KW-0274">FAD</keyword>
<comment type="similarity">
    <text evidence="3">Belongs to the UbiH/COQ6 family.</text>
</comment>
<keyword evidence="10" id="KW-1185">Reference proteome</keyword>
<dbReference type="NCBIfam" id="TIGR01988">
    <property type="entry name" value="Ubi-OHases"/>
    <property type="match status" value="1"/>
</dbReference>
<dbReference type="InterPro" id="IPR018168">
    <property type="entry name" value="Ubi_Hdrlase_CS"/>
</dbReference>
<dbReference type="InterPro" id="IPR036188">
    <property type="entry name" value="FAD/NAD-bd_sf"/>
</dbReference>
<evidence type="ECO:0000256" key="7">
    <source>
        <dbReference type="ARBA" id="ARBA00023033"/>
    </source>
</evidence>
<dbReference type="PROSITE" id="PS01304">
    <property type="entry name" value="UBIH"/>
    <property type="match status" value="1"/>
</dbReference>
<keyword evidence="4" id="KW-0285">Flavoprotein</keyword>
<dbReference type="NCBIfam" id="TIGR01984">
    <property type="entry name" value="UbiH"/>
    <property type="match status" value="1"/>
</dbReference>
<comment type="pathway">
    <text evidence="2">Cofactor biosynthesis; ubiquinone biosynthesis.</text>
</comment>
<dbReference type="EMBL" id="JBBBOO010000005">
    <property type="protein sequence ID" value="MEI7063703.1"/>
    <property type="molecule type" value="Genomic_DNA"/>
</dbReference>
<name>A0ABU8JKS1_DICCH</name>
<comment type="cofactor">
    <cofactor evidence="1">
        <name>FAD</name>
        <dbReference type="ChEBI" id="CHEBI:57692"/>
    </cofactor>
</comment>
<sequence>MTIMIVGGGMTGATLALAISHLSGGRLPVDLIETRSPQEDQHPGFDARAIALAQGTCMQLDAIGVWPTLSPIATPITSVHVSDQGHAGRVQLQAGDYRVPALGHVVELHDVGKRLFSLLQRAPGVRLHCPATVDSLQRGENNVSLWLDNGTRLNGQLLVAADGSRSRLAQYAGIQWQHTPYDQVAIIANVATAQAHQGRAYERFTAHGPLALLPMSKGRSSLVWCHPLSQQTEIAGWSDAQFRQRLQHAFGWRLGAITHIGKRHSYPLALSAANQHVSHRMALVGNAAQTLHPIAGQGFNLGLRDVMTLAETLVTAVEQGEDPGSQTVLQRYQHRRQPDQHTTVALTDGLVRVFSNRLFPMEVGRNLGLMAMNNLPLLRDVLARRTLGWVER</sequence>
<dbReference type="GO" id="GO:0016491">
    <property type="term" value="F:oxidoreductase activity"/>
    <property type="evidence" value="ECO:0007669"/>
    <property type="project" value="UniProtKB-KW"/>
</dbReference>
<dbReference type="NCBIfam" id="NF004356">
    <property type="entry name" value="PRK05732.1"/>
    <property type="match status" value="1"/>
</dbReference>
<dbReference type="InterPro" id="IPR051205">
    <property type="entry name" value="UbiH/COQ6_monooxygenase"/>
</dbReference>
<dbReference type="Gene3D" id="3.50.50.60">
    <property type="entry name" value="FAD/NAD(P)-binding domain"/>
    <property type="match status" value="2"/>
</dbReference>
<dbReference type="Proteomes" id="UP001359469">
    <property type="component" value="Unassembled WGS sequence"/>
</dbReference>
<proteinExistence type="inferred from homology"/>